<evidence type="ECO:0000256" key="4">
    <source>
        <dbReference type="ARBA" id="ARBA00022475"/>
    </source>
</evidence>
<keyword evidence="11" id="KW-1185">Reference proteome</keyword>
<dbReference type="KEGG" id="moj:D7D94_01215"/>
<dbReference type="PANTHER" id="PTHR21716">
    <property type="entry name" value="TRANSMEMBRANE PROTEIN"/>
    <property type="match status" value="1"/>
</dbReference>
<name>A0A6I6DUM3_9MICO</name>
<dbReference type="GO" id="GO:0055085">
    <property type="term" value="P:transmembrane transport"/>
    <property type="evidence" value="ECO:0007669"/>
    <property type="project" value="TreeGrafter"/>
</dbReference>
<sequence>MSDVPPRNGRPGLFGRRVPEPPRPLARPLGPDPVEVPIGLRIATAYGWRFLILAGVVAVIVWLVIEFKLLVIPIFVATLLTALVYPLFSWMLRHRVPRTLAVVVSVLGTIAVVVGLVWLVVWQIGEQAAEVRARAAESIAGLRGFLIESQFVTPTQLDGMLTDAIDLVQEQADFLVNGALAVGSTLGHFATGFLVSLFVLLCFLFDGAGIWRWTVCLFPRSARPAADAAARNGWATLINYARTQIIVATIDAVGIGLGAFFLGVPLAIPIAVLVFLGAFVPFVGAIVTGALAVVIALVYNGLWIGVAMLAVVLLVQQIESHILQPLLMGSAVKVHPLAVVLVVAGGSMAGGIPGALFAVPVAAFVNVVAVTLSSGSWRTGTLVQGDLIWSTVPKNLRRGESPQRREELE</sequence>
<evidence type="ECO:0000256" key="9">
    <source>
        <dbReference type="SAM" id="Phobius"/>
    </source>
</evidence>
<dbReference type="EMBL" id="CP032550">
    <property type="protein sequence ID" value="QGU26463.1"/>
    <property type="molecule type" value="Genomic_DNA"/>
</dbReference>
<feature type="transmembrane region" description="Helical" evidence="9">
    <location>
        <begin position="186"/>
        <end position="205"/>
    </location>
</feature>
<organism evidence="10 11">
    <name type="scientific">Microbacterium oryzae</name>
    <dbReference type="NCBI Taxonomy" id="743009"/>
    <lineage>
        <taxon>Bacteria</taxon>
        <taxon>Bacillati</taxon>
        <taxon>Actinomycetota</taxon>
        <taxon>Actinomycetes</taxon>
        <taxon>Micrococcales</taxon>
        <taxon>Microbacteriaceae</taxon>
        <taxon>Microbacterium</taxon>
    </lineage>
</organism>
<comment type="subcellular location">
    <subcellularLocation>
        <location evidence="1">Cell membrane</location>
        <topology evidence="1">Multi-pass membrane protein</topology>
    </subcellularLocation>
</comment>
<feature type="region of interest" description="Disordered" evidence="8">
    <location>
        <begin position="1"/>
        <end position="28"/>
    </location>
</feature>
<feature type="transmembrane region" description="Helical" evidence="9">
    <location>
        <begin position="46"/>
        <end position="65"/>
    </location>
</feature>
<keyword evidence="7 9" id="KW-0472">Membrane</keyword>
<dbReference type="OrthoDB" id="9784366at2"/>
<keyword evidence="6 9" id="KW-1133">Transmembrane helix</keyword>
<dbReference type="PANTHER" id="PTHR21716:SF53">
    <property type="entry name" value="PERMEASE PERM-RELATED"/>
    <property type="match status" value="1"/>
</dbReference>
<dbReference type="InterPro" id="IPR002549">
    <property type="entry name" value="AI-2E-like"/>
</dbReference>
<proteinExistence type="inferred from homology"/>
<evidence type="ECO:0000313" key="10">
    <source>
        <dbReference type="EMBL" id="QGU26463.1"/>
    </source>
</evidence>
<evidence type="ECO:0000256" key="7">
    <source>
        <dbReference type="ARBA" id="ARBA00023136"/>
    </source>
</evidence>
<dbReference type="Proteomes" id="UP000422989">
    <property type="component" value="Chromosome"/>
</dbReference>
<evidence type="ECO:0000256" key="2">
    <source>
        <dbReference type="ARBA" id="ARBA00009773"/>
    </source>
</evidence>
<feature type="transmembrane region" description="Helical" evidence="9">
    <location>
        <begin position="71"/>
        <end position="88"/>
    </location>
</feature>
<comment type="similarity">
    <text evidence="2">Belongs to the autoinducer-2 exporter (AI-2E) (TC 2.A.86) family.</text>
</comment>
<keyword evidence="5 9" id="KW-0812">Transmembrane</keyword>
<evidence type="ECO:0000256" key="5">
    <source>
        <dbReference type="ARBA" id="ARBA00022692"/>
    </source>
</evidence>
<dbReference type="RefSeq" id="WP_156240858.1">
    <property type="nucleotide sequence ID" value="NZ_BAAAZL010000002.1"/>
</dbReference>
<dbReference type="Pfam" id="PF01594">
    <property type="entry name" value="AI-2E_transport"/>
    <property type="match status" value="1"/>
</dbReference>
<evidence type="ECO:0000256" key="6">
    <source>
        <dbReference type="ARBA" id="ARBA00022989"/>
    </source>
</evidence>
<gene>
    <name evidence="10" type="ORF">D7D94_01215</name>
</gene>
<feature type="transmembrane region" description="Helical" evidence="9">
    <location>
        <begin position="252"/>
        <end position="280"/>
    </location>
</feature>
<keyword evidence="3" id="KW-0813">Transport</keyword>
<evidence type="ECO:0000256" key="3">
    <source>
        <dbReference type="ARBA" id="ARBA00022448"/>
    </source>
</evidence>
<protein>
    <submittedName>
        <fullName evidence="10">AI-2E family transporter</fullName>
    </submittedName>
</protein>
<feature type="transmembrane region" description="Helical" evidence="9">
    <location>
        <begin position="286"/>
        <end position="314"/>
    </location>
</feature>
<reference evidence="10 11" key="1">
    <citation type="submission" date="2018-09" db="EMBL/GenBank/DDBJ databases">
        <title>Whole genome sequencing of Microbacterium oryzae strain MB-10T.</title>
        <authorList>
            <person name="Das S.K."/>
        </authorList>
    </citation>
    <scope>NUCLEOTIDE SEQUENCE [LARGE SCALE GENOMIC DNA]</scope>
    <source>
        <strain evidence="10 11">MB-10</strain>
    </source>
</reference>
<dbReference type="AlphaFoldDB" id="A0A6I6DUM3"/>
<accession>A0A6I6DUM3</accession>
<evidence type="ECO:0000256" key="8">
    <source>
        <dbReference type="SAM" id="MobiDB-lite"/>
    </source>
</evidence>
<dbReference type="GO" id="GO:0005886">
    <property type="term" value="C:plasma membrane"/>
    <property type="evidence" value="ECO:0007669"/>
    <property type="project" value="UniProtKB-SubCell"/>
</dbReference>
<evidence type="ECO:0000256" key="1">
    <source>
        <dbReference type="ARBA" id="ARBA00004651"/>
    </source>
</evidence>
<feature type="transmembrane region" description="Helical" evidence="9">
    <location>
        <begin position="100"/>
        <end position="121"/>
    </location>
</feature>
<keyword evidence="4" id="KW-1003">Cell membrane</keyword>
<evidence type="ECO:0000313" key="11">
    <source>
        <dbReference type="Proteomes" id="UP000422989"/>
    </source>
</evidence>